<name>A0A1E1W142_PECGO</name>
<gene>
    <name evidence="2" type="ORF">g.19786</name>
</gene>
<organism evidence="2">
    <name type="scientific">Pectinophora gossypiella</name>
    <name type="common">Cotton pink bollworm</name>
    <name type="synonym">Depressaria gossypiella</name>
    <dbReference type="NCBI Taxonomy" id="13191"/>
    <lineage>
        <taxon>Eukaryota</taxon>
        <taxon>Metazoa</taxon>
        <taxon>Ecdysozoa</taxon>
        <taxon>Arthropoda</taxon>
        <taxon>Hexapoda</taxon>
        <taxon>Insecta</taxon>
        <taxon>Pterygota</taxon>
        <taxon>Neoptera</taxon>
        <taxon>Endopterygota</taxon>
        <taxon>Lepidoptera</taxon>
        <taxon>Glossata</taxon>
        <taxon>Ditrysia</taxon>
        <taxon>Gelechioidea</taxon>
        <taxon>Gelechiidae</taxon>
        <taxon>Apatetrinae</taxon>
        <taxon>Pectinophora</taxon>
    </lineage>
</organism>
<reference evidence="2" key="1">
    <citation type="submission" date="2015-09" db="EMBL/GenBank/DDBJ databases">
        <title>De novo assembly of Pectinophora gossypiella (Pink Bollworm) gut transcriptome.</title>
        <authorList>
            <person name="Tassone E.E."/>
        </authorList>
    </citation>
    <scope>NUCLEOTIDE SEQUENCE</scope>
</reference>
<accession>A0A1E1W142</accession>
<evidence type="ECO:0000313" key="2">
    <source>
        <dbReference type="EMBL" id="JAT80652.1"/>
    </source>
</evidence>
<feature type="region of interest" description="Disordered" evidence="1">
    <location>
        <begin position="89"/>
        <end position="134"/>
    </location>
</feature>
<dbReference type="AlphaFoldDB" id="A0A1E1W142"/>
<feature type="non-terminal residue" evidence="2">
    <location>
        <position position="1"/>
    </location>
</feature>
<dbReference type="OrthoDB" id="77564at2759"/>
<protein>
    <submittedName>
        <fullName evidence="2">Uncharacterized protein</fullName>
    </submittedName>
</protein>
<sequence>LPSLPASMAANLSSFGAPPGISHTSSHNGPSQAHTNMVNNSILNSAIHNKPPLPHVPSTSGKTLQEKLAERLKSLPSLALSKLPSSITVTKSSVPKQPLALHKKSDGKKITSSGDSGTRPKPISSDEVIVLDDD</sequence>
<dbReference type="EMBL" id="GDQN01010402">
    <property type="protein sequence ID" value="JAT80652.1"/>
    <property type="molecule type" value="Transcribed_RNA"/>
</dbReference>
<feature type="region of interest" description="Disordered" evidence="1">
    <location>
        <begin position="1"/>
        <end position="63"/>
    </location>
</feature>
<proteinExistence type="predicted"/>
<evidence type="ECO:0000256" key="1">
    <source>
        <dbReference type="SAM" id="MobiDB-lite"/>
    </source>
</evidence>
<feature type="compositionally biased region" description="Polar residues" evidence="1">
    <location>
        <begin position="22"/>
        <end position="47"/>
    </location>
</feature>